<dbReference type="HOGENOM" id="CLU_139641_0_0_9"/>
<sequence>MKKISSIFIILLLSLTLTGCDFQNPRYINFSMKPNNHYYIDKIKNRILNNYKYKLYVFDTNLYKEFQIPDEEDNIVEDFISSINSDAYTDETITSKEPFKLTIIFDNGEKYLIKVFNSSIISVAPWDGFYKEDVISIKDLPLKYNLFDFCNHVLNNPISK</sequence>
<gene>
    <name evidence="1" type="ORF">Cspa_c43980</name>
</gene>
<organism evidence="1 2">
    <name type="scientific">Clostridium saccharoperbutylacetonicum N1-4(HMT)</name>
    <dbReference type="NCBI Taxonomy" id="931276"/>
    <lineage>
        <taxon>Bacteria</taxon>
        <taxon>Bacillati</taxon>
        <taxon>Bacillota</taxon>
        <taxon>Clostridia</taxon>
        <taxon>Eubacteriales</taxon>
        <taxon>Clostridiaceae</taxon>
        <taxon>Clostridium</taxon>
    </lineage>
</organism>
<dbReference type="STRING" id="36745.CLSAP_41650"/>
<dbReference type="Proteomes" id="UP000011728">
    <property type="component" value="Chromosome"/>
</dbReference>
<dbReference type="Gene3D" id="3.30.1490.410">
    <property type="entry name" value="Uncharacterised protein PF16224, DUF4883"/>
    <property type="match status" value="1"/>
</dbReference>
<accession>M1MTY0</accession>
<proteinExistence type="predicted"/>
<dbReference type="PROSITE" id="PS51257">
    <property type="entry name" value="PROKAR_LIPOPROTEIN"/>
    <property type="match status" value="1"/>
</dbReference>
<evidence type="ECO:0000313" key="1">
    <source>
        <dbReference type="EMBL" id="AGF58151.1"/>
    </source>
</evidence>
<dbReference type="eggNOG" id="ENOG50344DC">
    <property type="taxonomic scope" value="Bacteria"/>
</dbReference>
<evidence type="ECO:0008006" key="3">
    <source>
        <dbReference type="Google" id="ProtNLM"/>
    </source>
</evidence>
<protein>
    <recommendedName>
        <fullName evidence="3">Lipoprotein</fullName>
    </recommendedName>
</protein>
<keyword evidence="2" id="KW-1185">Reference proteome</keyword>
<dbReference type="Pfam" id="PF16224">
    <property type="entry name" value="DUF4883"/>
    <property type="match status" value="1"/>
</dbReference>
<dbReference type="RefSeq" id="WP_015394462.1">
    <property type="nucleotide sequence ID" value="NC_020291.1"/>
</dbReference>
<dbReference type="KEGG" id="csr:Cspa_c43980"/>
<dbReference type="PATRIC" id="fig|931276.5.peg.4430"/>
<dbReference type="InterPro" id="IPR032619">
    <property type="entry name" value="DUF4883"/>
</dbReference>
<dbReference type="AlphaFoldDB" id="M1MTY0"/>
<dbReference type="CDD" id="cd15786">
    <property type="entry name" value="CPF_1278_like"/>
    <property type="match status" value="1"/>
</dbReference>
<dbReference type="OrthoDB" id="1937023at2"/>
<reference evidence="1 2" key="1">
    <citation type="submission" date="2013-02" db="EMBL/GenBank/DDBJ databases">
        <title>Genome sequence of Clostridium saccharoperbutylacetonicum N1-4(HMT).</title>
        <authorList>
            <person name="Poehlein A."/>
            <person name="Daniel R."/>
        </authorList>
    </citation>
    <scope>NUCLEOTIDE SEQUENCE [LARGE SCALE GENOMIC DNA]</scope>
    <source>
        <strain evidence="2">N1-4(HMT)</strain>
    </source>
</reference>
<name>M1MTY0_9CLOT</name>
<dbReference type="EMBL" id="CP004121">
    <property type="protein sequence ID" value="AGF58151.1"/>
    <property type="molecule type" value="Genomic_DNA"/>
</dbReference>
<evidence type="ECO:0000313" key="2">
    <source>
        <dbReference type="Proteomes" id="UP000011728"/>
    </source>
</evidence>